<evidence type="ECO:0000313" key="2">
    <source>
        <dbReference type="EMBL" id="PHT46315.1"/>
    </source>
</evidence>
<comment type="caution">
    <text evidence="2">The sequence shown here is derived from an EMBL/GenBank/DDBJ whole genome shotgun (WGS) entry which is preliminary data.</text>
</comment>
<evidence type="ECO:0000313" key="3">
    <source>
        <dbReference type="Proteomes" id="UP000224567"/>
    </source>
</evidence>
<evidence type="ECO:0000256" key="1">
    <source>
        <dbReference type="SAM" id="MobiDB-lite"/>
    </source>
</evidence>
<reference evidence="2 3" key="1">
    <citation type="journal article" date="2017" name="Genome Biol.">
        <title>New reference genome sequences of hot pepper reveal the massive evolution of plant disease-resistance genes by retroduplication.</title>
        <authorList>
            <person name="Kim S."/>
            <person name="Park J."/>
            <person name="Yeom S.I."/>
            <person name="Kim Y.M."/>
            <person name="Seo E."/>
            <person name="Kim K.T."/>
            <person name="Kim M.S."/>
            <person name="Lee J.M."/>
            <person name="Cheong K."/>
            <person name="Shin H.S."/>
            <person name="Kim S.B."/>
            <person name="Han K."/>
            <person name="Lee J."/>
            <person name="Park M."/>
            <person name="Lee H.A."/>
            <person name="Lee H.Y."/>
            <person name="Lee Y."/>
            <person name="Oh S."/>
            <person name="Lee J.H."/>
            <person name="Choi E."/>
            <person name="Choi E."/>
            <person name="Lee S.E."/>
            <person name="Jeon J."/>
            <person name="Kim H."/>
            <person name="Choi G."/>
            <person name="Song H."/>
            <person name="Lee J."/>
            <person name="Lee S.C."/>
            <person name="Kwon J.K."/>
            <person name="Lee H.Y."/>
            <person name="Koo N."/>
            <person name="Hong Y."/>
            <person name="Kim R.W."/>
            <person name="Kang W.H."/>
            <person name="Huh J.H."/>
            <person name="Kang B.C."/>
            <person name="Yang T.J."/>
            <person name="Lee Y.H."/>
            <person name="Bennetzen J.L."/>
            <person name="Choi D."/>
        </authorList>
    </citation>
    <scope>NUCLEOTIDE SEQUENCE [LARGE SCALE GENOMIC DNA]</scope>
    <source>
        <strain evidence="3">cv. PBC81</strain>
    </source>
</reference>
<feature type="compositionally biased region" description="Basic and acidic residues" evidence="1">
    <location>
        <begin position="31"/>
        <end position="43"/>
    </location>
</feature>
<feature type="compositionally biased region" description="Basic and acidic residues" evidence="1">
    <location>
        <begin position="73"/>
        <end position="83"/>
    </location>
</feature>
<dbReference type="AlphaFoldDB" id="A0A2G2WM54"/>
<feature type="compositionally biased region" description="Polar residues" evidence="1">
    <location>
        <begin position="1"/>
        <end position="18"/>
    </location>
</feature>
<protein>
    <submittedName>
        <fullName evidence="2">Uncharacterized protein</fullName>
    </submittedName>
</protein>
<keyword evidence="3" id="KW-1185">Reference proteome</keyword>
<sequence length="122" mass="12729">MVSPKQPTGSLPSTGNKRPSSSSDDVPPFSKHSEGDDNVDTLKKKSMLPSKNSKELHSIDQPELEAGNVADQKVNDTADEKAEAAANGKIEAAADEKVDVAADGNGDAACHTPNPIGADWHP</sequence>
<proteinExistence type="predicted"/>
<dbReference type="Proteomes" id="UP000224567">
    <property type="component" value="Unassembled WGS sequence"/>
</dbReference>
<organism evidence="2 3">
    <name type="scientific">Capsicum baccatum</name>
    <name type="common">Peruvian pepper</name>
    <dbReference type="NCBI Taxonomy" id="33114"/>
    <lineage>
        <taxon>Eukaryota</taxon>
        <taxon>Viridiplantae</taxon>
        <taxon>Streptophyta</taxon>
        <taxon>Embryophyta</taxon>
        <taxon>Tracheophyta</taxon>
        <taxon>Spermatophyta</taxon>
        <taxon>Magnoliopsida</taxon>
        <taxon>eudicotyledons</taxon>
        <taxon>Gunneridae</taxon>
        <taxon>Pentapetalae</taxon>
        <taxon>asterids</taxon>
        <taxon>lamiids</taxon>
        <taxon>Solanales</taxon>
        <taxon>Solanaceae</taxon>
        <taxon>Solanoideae</taxon>
        <taxon>Capsiceae</taxon>
        <taxon>Capsicum</taxon>
    </lineage>
</organism>
<feature type="compositionally biased region" description="Low complexity" evidence="1">
    <location>
        <begin position="19"/>
        <end position="30"/>
    </location>
</feature>
<feature type="region of interest" description="Disordered" evidence="1">
    <location>
        <begin position="1"/>
        <end position="93"/>
    </location>
</feature>
<name>A0A2G2WM54_CAPBA</name>
<dbReference type="EMBL" id="MLFT02000006">
    <property type="protein sequence ID" value="PHT46315.1"/>
    <property type="molecule type" value="Genomic_DNA"/>
</dbReference>
<reference evidence="3" key="2">
    <citation type="journal article" date="2017" name="J. Anim. Genet.">
        <title>Multiple reference genome sequences of hot pepper reveal the massive evolution of plant disease resistance genes by retroduplication.</title>
        <authorList>
            <person name="Kim S."/>
            <person name="Park J."/>
            <person name="Yeom S.-I."/>
            <person name="Kim Y.-M."/>
            <person name="Seo E."/>
            <person name="Kim K.-T."/>
            <person name="Kim M.-S."/>
            <person name="Lee J.M."/>
            <person name="Cheong K."/>
            <person name="Shin H.-S."/>
            <person name="Kim S.-B."/>
            <person name="Han K."/>
            <person name="Lee J."/>
            <person name="Park M."/>
            <person name="Lee H.-A."/>
            <person name="Lee H.-Y."/>
            <person name="Lee Y."/>
            <person name="Oh S."/>
            <person name="Lee J.H."/>
            <person name="Choi E."/>
            <person name="Choi E."/>
            <person name="Lee S.E."/>
            <person name="Jeon J."/>
            <person name="Kim H."/>
            <person name="Choi G."/>
            <person name="Song H."/>
            <person name="Lee J."/>
            <person name="Lee S.-C."/>
            <person name="Kwon J.-K."/>
            <person name="Lee H.-Y."/>
            <person name="Koo N."/>
            <person name="Hong Y."/>
            <person name="Kim R.W."/>
            <person name="Kang W.-H."/>
            <person name="Huh J.H."/>
            <person name="Kang B.-C."/>
            <person name="Yang T.-J."/>
            <person name="Lee Y.-H."/>
            <person name="Bennetzen J.L."/>
            <person name="Choi D."/>
        </authorList>
    </citation>
    <scope>NUCLEOTIDE SEQUENCE [LARGE SCALE GENOMIC DNA]</scope>
    <source>
        <strain evidence="3">cv. PBC81</strain>
    </source>
</reference>
<accession>A0A2G2WM54</accession>
<gene>
    <name evidence="2" type="ORF">CQW23_15473</name>
</gene>